<keyword evidence="2" id="KW-1185">Reference proteome</keyword>
<sequence length="143" mass="16564">MAFGLNTLKVRELAYEMAVRNNIPIPNSWKINKCASKDWLRAFVKRNPTLSLRMPVACSLSRLTSFTKPNVDRFFSHFEEIYKQHPSILQDIRIYNLDETSTTTVQRPHKPISPWMVQCKTIMFTAVGVRRGPLAVKLKTQEI</sequence>
<dbReference type="AlphaFoldDB" id="A0A9P0P8Q9"/>
<dbReference type="EMBL" id="CAKOFQ010006808">
    <property type="protein sequence ID" value="CAH1973364.1"/>
    <property type="molecule type" value="Genomic_DNA"/>
</dbReference>
<proteinExistence type="predicted"/>
<protein>
    <recommendedName>
        <fullName evidence="3">Transposase</fullName>
    </recommendedName>
</protein>
<dbReference type="OrthoDB" id="6740472at2759"/>
<gene>
    <name evidence="1" type="ORF">ACAOBT_LOCUS10505</name>
</gene>
<dbReference type="Proteomes" id="UP001152888">
    <property type="component" value="Unassembled WGS sequence"/>
</dbReference>
<organism evidence="1 2">
    <name type="scientific">Acanthoscelides obtectus</name>
    <name type="common">Bean weevil</name>
    <name type="synonym">Bruchus obtectus</name>
    <dbReference type="NCBI Taxonomy" id="200917"/>
    <lineage>
        <taxon>Eukaryota</taxon>
        <taxon>Metazoa</taxon>
        <taxon>Ecdysozoa</taxon>
        <taxon>Arthropoda</taxon>
        <taxon>Hexapoda</taxon>
        <taxon>Insecta</taxon>
        <taxon>Pterygota</taxon>
        <taxon>Neoptera</taxon>
        <taxon>Endopterygota</taxon>
        <taxon>Coleoptera</taxon>
        <taxon>Polyphaga</taxon>
        <taxon>Cucujiformia</taxon>
        <taxon>Chrysomeloidea</taxon>
        <taxon>Chrysomelidae</taxon>
        <taxon>Bruchinae</taxon>
        <taxon>Bruchini</taxon>
        <taxon>Acanthoscelides</taxon>
    </lineage>
</organism>
<evidence type="ECO:0000313" key="1">
    <source>
        <dbReference type="EMBL" id="CAH1973364.1"/>
    </source>
</evidence>
<name>A0A9P0P8Q9_ACAOB</name>
<evidence type="ECO:0000313" key="2">
    <source>
        <dbReference type="Proteomes" id="UP001152888"/>
    </source>
</evidence>
<accession>A0A9P0P8Q9</accession>
<evidence type="ECO:0008006" key="3">
    <source>
        <dbReference type="Google" id="ProtNLM"/>
    </source>
</evidence>
<comment type="caution">
    <text evidence="1">The sequence shown here is derived from an EMBL/GenBank/DDBJ whole genome shotgun (WGS) entry which is preliminary data.</text>
</comment>
<reference evidence="1" key="1">
    <citation type="submission" date="2022-03" db="EMBL/GenBank/DDBJ databases">
        <authorList>
            <person name="Sayadi A."/>
        </authorList>
    </citation>
    <scope>NUCLEOTIDE SEQUENCE</scope>
</reference>